<reference evidence="1" key="1">
    <citation type="submission" date="2024-02" db="EMBL/GenBank/DDBJ databases">
        <title>Metagenome Assembled Genome of Zalaria obscura JY119.</title>
        <authorList>
            <person name="Vighnesh L."/>
            <person name="Jagadeeshwari U."/>
            <person name="Venkata Ramana C."/>
            <person name="Sasikala C."/>
        </authorList>
    </citation>
    <scope>NUCLEOTIDE SEQUENCE</scope>
    <source>
        <strain evidence="1">JY119</strain>
    </source>
</reference>
<dbReference type="EMBL" id="JAMKPW020000008">
    <property type="protein sequence ID" value="KAK8215266.1"/>
    <property type="molecule type" value="Genomic_DNA"/>
</dbReference>
<proteinExistence type="predicted"/>
<evidence type="ECO:0000313" key="1">
    <source>
        <dbReference type="EMBL" id="KAK8215266.1"/>
    </source>
</evidence>
<protein>
    <submittedName>
        <fullName evidence="1">Uncharacterized protein</fullName>
    </submittedName>
</protein>
<name>A0ACC3SJC0_9PEZI</name>
<dbReference type="Proteomes" id="UP001320706">
    <property type="component" value="Unassembled WGS sequence"/>
</dbReference>
<evidence type="ECO:0000313" key="2">
    <source>
        <dbReference type="Proteomes" id="UP001320706"/>
    </source>
</evidence>
<accession>A0ACC3SJC0</accession>
<comment type="caution">
    <text evidence="1">The sequence shown here is derived from an EMBL/GenBank/DDBJ whole genome shotgun (WGS) entry which is preliminary data.</text>
</comment>
<keyword evidence="2" id="KW-1185">Reference proteome</keyword>
<gene>
    <name evidence="1" type="ORF">M8818_001887</name>
</gene>
<organism evidence="1 2">
    <name type="scientific">Zalaria obscura</name>
    <dbReference type="NCBI Taxonomy" id="2024903"/>
    <lineage>
        <taxon>Eukaryota</taxon>
        <taxon>Fungi</taxon>
        <taxon>Dikarya</taxon>
        <taxon>Ascomycota</taxon>
        <taxon>Pezizomycotina</taxon>
        <taxon>Dothideomycetes</taxon>
        <taxon>Dothideomycetidae</taxon>
        <taxon>Dothideales</taxon>
        <taxon>Zalariaceae</taxon>
        <taxon>Zalaria</taxon>
    </lineage>
</organism>
<sequence>MNDKPWGAGMPTKVAAVPAGDEEEAVPFVAPAARQNSPRRSWTTTVFGIQILLFLGAVISFTMLYKSFLAAAGVACVNAAVVDRRQGSSSSDVPNYYQTVPEQFPGPTATGAAPFLAETNPAPFASTSYIPNTPLETQVPISGNTNNSNIYQLHGQLSHYFPNPIGFGVNEYSLPAGAEIVELNMLSRHGSRYPTTGSGAFLFGQKHANMTGKANFTGELSFLNAWTYQLGAEILVPVGKQELFDSGVLHYYQYGHLYNNNGSKIIARSTTQDRMTQSAEYFLAGFFGLTWTENATLVLQIENTTGVWNNTLAGYDNCKNANNGRSTGGTNATAEWAAVYLANATERFQALSPGFNWTVTDSYNVQSLCAYETVAFGFSYFCGLFTYEEWEGYEYSVDISFAGNNAFQSPTGRGVGIGYVQEVLARLQKHVLTEPIGQINVTLDNNTQTFPLNQSLYFDFSHDTNIMSILTAFGFTQFDQYLPPTEIVPHDLIVSHLEPFGARLDIEIINTPSPVNASRSAVPLLGDGPPTTYIHFILNQRTLPLYKSFPACGVRDDGWCELTTFLEVQSASYEESQYDYACNGNYSVYSYGTITNGVPLTNETFTA</sequence>